<evidence type="ECO:0000313" key="2">
    <source>
        <dbReference type="Proteomes" id="UP000236630"/>
    </source>
</evidence>
<protein>
    <submittedName>
        <fullName evidence="1">Uncharacterized protein</fullName>
    </submittedName>
</protein>
<dbReference type="EMBL" id="BDQV01000573">
    <property type="protein sequence ID" value="GAY66392.1"/>
    <property type="molecule type" value="Genomic_DNA"/>
</dbReference>
<name>A0A2H5QP49_CITUN</name>
<keyword evidence="2" id="KW-1185">Reference proteome</keyword>
<organism evidence="1 2">
    <name type="scientific">Citrus unshiu</name>
    <name type="common">Satsuma mandarin</name>
    <name type="synonym">Citrus nobilis var. unshiu</name>
    <dbReference type="NCBI Taxonomy" id="55188"/>
    <lineage>
        <taxon>Eukaryota</taxon>
        <taxon>Viridiplantae</taxon>
        <taxon>Streptophyta</taxon>
        <taxon>Embryophyta</taxon>
        <taxon>Tracheophyta</taxon>
        <taxon>Spermatophyta</taxon>
        <taxon>Magnoliopsida</taxon>
        <taxon>eudicotyledons</taxon>
        <taxon>Gunneridae</taxon>
        <taxon>Pentapetalae</taxon>
        <taxon>rosids</taxon>
        <taxon>malvids</taxon>
        <taxon>Sapindales</taxon>
        <taxon>Rutaceae</taxon>
        <taxon>Aurantioideae</taxon>
        <taxon>Citrus</taxon>
    </lineage>
</organism>
<dbReference type="Proteomes" id="UP000236630">
    <property type="component" value="Unassembled WGS sequence"/>
</dbReference>
<accession>A0A2H5QP49</accession>
<comment type="caution">
    <text evidence="1">The sequence shown here is derived from an EMBL/GenBank/DDBJ whole genome shotgun (WGS) entry which is preliminary data.</text>
</comment>
<gene>
    <name evidence="1" type="ORF">CUMW_248360</name>
</gene>
<sequence>MFLIECLCINKVTNLQGRILQNTFEALQEPS</sequence>
<proteinExistence type="predicted"/>
<evidence type="ECO:0000313" key="1">
    <source>
        <dbReference type="EMBL" id="GAY66392.1"/>
    </source>
</evidence>
<reference evidence="1 2" key="1">
    <citation type="journal article" date="2017" name="Front. Genet.">
        <title>Draft sequencing of the heterozygous diploid genome of Satsuma (Citrus unshiu Marc.) using a hybrid assembly approach.</title>
        <authorList>
            <person name="Shimizu T."/>
            <person name="Tanizawa Y."/>
            <person name="Mochizuki T."/>
            <person name="Nagasaki H."/>
            <person name="Yoshioka T."/>
            <person name="Toyoda A."/>
            <person name="Fujiyama A."/>
            <person name="Kaminuma E."/>
            <person name="Nakamura Y."/>
        </authorList>
    </citation>
    <scope>NUCLEOTIDE SEQUENCE [LARGE SCALE GENOMIC DNA]</scope>
    <source>
        <strain evidence="2">cv. Miyagawa wase</strain>
    </source>
</reference>
<dbReference type="AlphaFoldDB" id="A0A2H5QP49"/>